<keyword evidence="1" id="KW-0175">Coiled coil</keyword>
<dbReference type="Pfam" id="PF25273">
    <property type="entry name" value="DUF7869"/>
    <property type="match status" value="1"/>
</dbReference>
<evidence type="ECO:0000256" key="2">
    <source>
        <dbReference type="SAM" id="MobiDB-lite"/>
    </source>
</evidence>
<evidence type="ECO:0000313" key="4">
    <source>
        <dbReference type="Proteomes" id="UP000829999"/>
    </source>
</evidence>
<feature type="domain" description="DUF7869" evidence="3">
    <location>
        <begin position="542"/>
        <end position="630"/>
    </location>
</feature>
<feature type="compositionally biased region" description="Basic and acidic residues" evidence="2">
    <location>
        <begin position="12"/>
        <end position="23"/>
    </location>
</feature>
<evidence type="ECO:0000259" key="3">
    <source>
        <dbReference type="Pfam" id="PF25273"/>
    </source>
</evidence>
<feature type="region of interest" description="Disordered" evidence="2">
    <location>
        <begin position="1"/>
        <end position="37"/>
    </location>
</feature>
<proteinExistence type="predicted"/>
<keyword evidence="4" id="KW-1185">Reference proteome</keyword>
<organism evidence="4 5">
    <name type="scientific">Spodoptera frugiperda</name>
    <name type="common">Fall armyworm</name>
    <dbReference type="NCBI Taxonomy" id="7108"/>
    <lineage>
        <taxon>Eukaryota</taxon>
        <taxon>Metazoa</taxon>
        <taxon>Ecdysozoa</taxon>
        <taxon>Arthropoda</taxon>
        <taxon>Hexapoda</taxon>
        <taxon>Insecta</taxon>
        <taxon>Pterygota</taxon>
        <taxon>Neoptera</taxon>
        <taxon>Endopterygota</taxon>
        <taxon>Lepidoptera</taxon>
        <taxon>Glossata</taxon>
        <taxon>Ditrysia</taxon>
        <taxon>Noctuoidea</taxon>
        <taxon>Noctuidae</taxon>
        <taxon>Amphipyrinae</taxon>
        <taxon>Spodoptera</taxon>
    </lineage>
</organism>
<protein>
    <submittedName>
        <fullName evidence="5">Uncharacterized protein LOC118271120</fullName>
    </submittedName>
</protein>
<dbReference type="AlphaFoldDB" id="A0A9R0ELC4"/>
<dbReference type="InterPro" id="IPR057191">
    <property type="entry name" value="DUF7869"/>
</dbReference>
<evidence type="ECO:0000313" key="5">
    <source>
        <dbReference type="RefSeq" id="XP_035442946.2"/>
    </source>
</evidence>
<gene>
    <name evidence="5" type="primary">LOC118271120</name>
</gene>
<dbReference type="GeneID" id="118271120"/>
<accession>A0A9R0ELC4</accession>
<reference evidence="5" key="1">
    <citation type="submission" date="2025-08" db="UniProtKB">
        <authorList>
            <consortium name="RefSeq"/>
        </authorList>
    </citation>
    <scope>IDENTIFICATION</scope>
    <source>
        <tissue evidence="5">Whole larval tissue</tissue>
    </source>
</reference>
<name>A0A9R0ELC4_SPOFR</name>
<feature type="region of interest" description="Disordered" evidence="2">
    <location>
        <begin position="170"/>
        <end position="197"/>
    </location>
</feature>
<feature type="coiled-coil region" evidence="1">
    <location>
        <begin position="432"/>
        <end position="463"/>
    </location>
</feature>
<dbReference type="RefSeq" id="XP_035442946.2">
    <property type="nucleotide sequence ID" value="XM_035587053.2"/>
</dbReference>
<dbReference type="PANTHER" id="PTHR10773:SF19">
    <property type="match status" value="1"/>
</dbReference>
<dbReference type="OrthoDB" id="6611988at2759"/>
<dbReference type="Proteomes" id="UP000829999">
    <property type="component" value="Chromosome 1"/>
</dbReference>
<dbReference type="PANTHER" id="PTHR10773">
    <property type="entry name" value="DNA-DIRECTED RNA POLYMERASES I, II, AND III SUBUNIT RPABC2"/>
    <property type="match status" value="1"/>
</dbReference>
<sequence>MNSRAQKLVAMARDEHLCNKNDEKEESEEEESSNNGAVTTLAQLKQDSHLKRHNTASRSLTYKHFERDLSYNDLNVSNIEESIDTSQLIHLDDLDIVPNNLSSMFNDYDDEGNEIIAEIEVVASTCNTDNVVQDSIDMPATQLTENDNQSNILNCIEQPQSIRENAQQLERNNIGRPKRGRKRKVEDQPRKERKRRANVNEKYINAKGKEVLPKEFDSTYHCDCKKKCTTILSVDSRKQVFDQFWSLGSFEGRCAFICGKVTQTHKARTYTSSNSKRIYSRKYMLCDTEICKKTFLKTLGICQSRIDVAMQKNNRSSNFKDNRGTASGGKNKINEDDINLIVGHIDSFPKYISHYCRGKTDSRYLNTELNLLKMYDLFKAKYPTNENLPSLATYKKIFYEKFNLRFKAPKSDTCKTCDTFAANIKSLTGTEAEEAKKQRDLHINKASELRKQMNADLNLASEKNTVETLTFDMQKTHPLPKIPTNIAYYKRQLNLYNLGIYIGSSKRSIFNLWLENEGGKGTQEVGSCLRKYILNNIKSPVTDLILWADSCGGQNRSIKLVLMLIHTMQHHTSLQSITLRFLLSGHSFLPNDANFGVIESQLKTQQRLYTLEDYAESIQKSKKNKKFEVSRMIPSDMLSVRPLEQAITNRKVDSAKNKVNWLKLHEIVIEKPFPYILKVKTDIAQEDAQIVNLEKAGKGRKPALKNINLPECWPNGKSLSVEKLKDLKELMKLIPRDAKPFYDFLKHTPGVSIDEDIDGYHVEDIEQLSEDGED</sequence>
<evidence type="ECO:0000256" key="1">
    <source>
        <dbReference type="SAM" id="Coils"/>
    </source>
</evidence>